<reference evidence="7" key="1">
    <citation type="submission" date="2022-05" db="EMBL/GenBank/DDBJ databases">
        <title>The Musa troglodytarum L. genome provides insights into the mechanism of non-climacteric behaviour and enrichment of carotenoids.</title>
        <authorList>
            <person name="Wang J."/>
        </authorList>
    </citation>
    <scope>NUCLEOTIDE SEQUENCE</scope>
    <source>
        <tissue evidence="7">Leaf</tissue>
    </source>
</reference>
<name>A0A9E7H9F0_9LILI</name>
<dbReference type="InterPro" id="IPR036093">
    <property type="entry name" value="NAC_dom_sf"/>
</dbReference>
<evidence type="ECO:0000313" key="8">
    <source>
        <dbReference type="Proteomes" id="UP001055439"/>
    </source>
</evidence>
<dbReference type="PANTHER" id="PTHR31719:SF134">
    <property type="entry name" value="NAC DOMAIN-CONTAINING PROTEIN 104"/>
    <property type="match status" value="1"/>
</dbReference>
<keyword evidence="3" id="KW-0804">Transcription</keyword>
<dbReference type="GO" id="GO:0003677">
    <property type="term" value="F:DNA binding"/>
    <property type="evidence" value="ECO:0007669"/>
    <property type="project" value="UniProtKB-KW"/>
</dbReference>
<feature type="domain" description="NAC" evidence="6">
    <location>
        <begin position="40"/>
        <end position="180"/>
    </location>
</feature>
<dbReference type="Pfam" id="PF02365">
    <property type="entry name" value="NAM"/>
    <property type="match status" value="1"/>
</dbReference>
<evidence type="ECO:0000256" key="2">
    <source>
        <dbReference type="ARBA" id="ARBA00023125"/>
    </source>
</evidence>
<evidence type="ECO:0000256" key="1">
    <source>
        <dbReference type="ARBA" id="ARBA00023015"/>
    </source>
</evidence>
<dbReference type="PANTHER" id="PTHR31719">
    <property type="entry name" value="NAC TRANSCRIPTION FACTOR 56"/>
    <property type="match status" value="1"/>
</dbReference>
<dbReference type="PROSITE" id="PS51005">
    <property type="entry name" value="NAC"/>
    <property type="match status" value="1"/>
</dbReference>
<keyword evidence="2" id="KW-0238">DNA-binding</keyword>
<protein>
    <recommendedName>
        <fullName evidence="6">NAC domain-containing protein</fullName>
    </recommendedName>
</protein>
<dbReference type="Proteomes" id="UP001055439">
    <property type="component" value="Chromosome 8"/>
</dbReference>
<feature type="compositionally biased region" description="Low complexity" evidence="5">
    <location>
        <begin position="8"/>
        <end position="32"/>
    </location>
</feature>
<gene>
    <name evidence="7" type="ORF">MUK42_37372</name>
</gene>
<dbReference type="Gene3D" id="2.170.150.80">
    <property type="entry name" value="NAC domain"/>
    <property type="match status" value="1"/>
</dbReference>
<dbReference type="AlphaFoldDB" id="A0A9E7H9F0"/>
<evidence type="ECO:0000313" key="7">
    <source>
        <dbReference type="EMBL" id="URE27208.1"/>
    </source>
</evidence>
<proteinExistence type="predicted"/>
<keyword evidence="1" id="KW-0805">Transcription regulation</keyword>
<evidence type="ECO:0000256" key="4">
    <source>
        <dbReference type="ARBA" id="ARBA00023242"/>
    </source>
</evidence>
<evidence type="ECO:0000256" key="5">
    <source>
        <dbReference type="SAM" id="MobiDB-lite"/>
    </source>
</evidence>
<dbReference type="EMBL" id="CP097510">
    <property type="protein sequence ID" value="URE27208.1"/>
    <property type="molecule type" value="Genomic_DNA"/>
</dbReference>
<feature type="region of interest" description="Disordered" evidence="5">
    <location>
        <begin position="1"/>
        <end position="64"/>
    </location>
</feature>
<dbReference type="InterPro" id="IPR003441">
    <property type="entry name" value="NAC-dom"/>
</dbReference>
<sequence>MTSPTLTLYSRLSSAPFSSSSSLVSSPEPENSAVHGARRPRPERLQVPSHGGGTRGRLPRQLGRRRTLPARAVAFADVYGTEPWNLLGSGRQEGFFFAERKPKSSGGSRVDRKAGTGSWALNKKQEAVKSIVGGREMVVGRKSYLSFNDGRRKNSGWCMYEYEMISSGFQRRVLCHVKKNSHTAVSGGGTTTKTVDSSIFTEAVSVTEAISGGSLRNREESSALSAVSVTEAISGGTTINGGREESSTLGRLRRGGHLRRQLEKQRGILCSLGRLCHGGHLRRHHHQRRQRGIFYSLGRLRRGGHLRRQLEKRRGILCSLGRLCHGGHLRRHHHQRRQRGIFYSLGRLRRQLRWAEEKQRGIFYSLGRLRHGGHLRWHHHQRRHSRRSHAGVVGCTFQHSLAARRLTTSNRGGGATSSPLPPAGVPPGSPSSTHVGGDQLGITTEELEAFLASSSSSVDVGGEQNCTGGDAFFTTEVEASPFDLLDRCPAWNRSGLS</sequence>
<organism evidence="7 8">
    <name type="scientific">Musa troglodytarum</name>
    <name type="common">fe'i banana</name>
    <dbReference type="NCBI Taxonomy" id="320322"/>
    <lineage>
        <taxon>Eukaryota</taxon>
        <taxon>Viridiplantae</taxon>
        <taxon>Streptophyta</taxon>
        <taxon>Embryophyta</taxon>
        <taxon>Tracheophyta</taxon>
        <taxon>Spermatophyta</taxon>
        <taxon>Magnoliopsida</taxon>
        <taxon>Liliopsida</taxon>
        <taxon>Zingiberales</taxon>
        <taxon>Musaceae</taxon>
        <taxon>Musa</taxon>
    </lineage>
</organism>
<dbReference type="GO" id="GO:0006355">
    <property type="term" value="P:regulation of DNA-templated transcription"/>
    <property type="evidence" value="ECO:0007669"/>
    <property type="project" value="InterPro"/>
</dbReference>
<feature type="region of interest" description="Disordered" evidence="5">
    <location>
        <begin position="408"/>
        <end position="438"/>
    </location>
</feature>
<dbReference type="SUPFAM" id="SSF101941">
    <property type="entry name" value="NAC domain"/>
    <property type="match status" value="1"/>
</dbReference>
<accession>A0A9E7H9F0</accession>
<feature type="compositionally biased region" description="Pro residues" evidence="5">
    <location>
        <begin position="419"/>
        <end position="429"/>
    </location>
</feature>
<keyword evidence="8" id="KW-1185">Reference proteome</keyword>
<evidence type="ECO:0000256" key="3">
    <source>
        <dbReference type="ARBA" id="ARBA00023163"/>
    </source>
</evidence>
<evidence type="ECO:0000259" key="6">
    <source>
        <dbReference type="PROSITE" id="PS51005"/>
    </source>
</evidence>
<dbReference type="GO" id="GO:0048731">
    <property type="term" value="P:system development"/>
    <property type="evidence" value="ECO:0007669"/>
    <property type="project" value="TreeGrafter"/>
</dbReference>
<keyword evidence="4" id="KW-0539">Nucleus</keyword>